<dbReference type="GO" id="GO:0008299">
    <property type="term" value="P:isoprenoid biosynthetic process"/>
    <property type="evidence" value="ECO:0007669"/>
    <property type="project" value="UniProtKB-KW"/>
</dbReference>
<dbReference type="Pfam" id="PF00108">
    <property type="entry name" value="Thiolase_N"/>
    <property type="match status" value="1"/>
</dbReference>
<comment type="similarity">
    <text evidence="1">Belongs to the thiolase-like superfamily. Thiolase family.</text>
</comment>
<dbReference type="Proteomes" id="UP001596408">
    <property type="component" value="Unassembled WGS sequence"/>
</dbReference>
<dbReference type="InterPro" id="IPR020616">
    <property type="entry name" value="Thiolase_N"/>
</dbReference>
<evidence type="ECO:0000256" key="2">
    <source>
        <dbReference type="ARBA" id="ARBA00022679"/>
    </source>
</evidence>
<evidence type="ECO:0000259" key="7">
    <source>
        <dbReference type="Pfam" id="PF02803"/>
    </source>
</evidence>
<dbReference type="InterPro" id="IPR002155">
    <property type="entry name" value="Thiolase"/>
</dbReference>
<dbReference type="AlphaFoldDB" id="A0ABD5TUT7"/>
<dbReference type="EMBL" id="JBHSXH010000004">
    <property type="protein sequence ID" value="MFC6823551.1"/>
    <property type="molecule type" value="Genomic_DNA"/>
</dbReference>
<comment type="caution">
    <text evidence="8">The sequence shown here is derived from an EMBL/GenBank/DDBJ whole genome shotgun (WGS) entry which is preliminary data.</text>
</comment>
<dbReference type="PROSITE" id="PS00737">
    <property type="entry name" value="THIOLASE_2"/>
    <property type="match status" value="1"/>
</dbReference>
<dbReference type="Pfam" id="PF02803">
    <property type="entry name" value="Thiolase_C"/>
    <property type="match status" value="1"/>
</dbReference>
<organism evidence="8 9">
    <name type="scientific">Halopelagius fulvigenes</name>
    <dbReference type="NCBI Taxonomy" id="1198324"/>
    <lineage>
        <taxon>Archaea</taxon>
        <taxon>Methanobacteriati</taxon>
        <taxon>Methanobacteriota</taxon>
        <taxon>Stenosarchaea group</taxon>
        <taxon>Halobacteria</taxon>
        <taxon>Halobacteriales</taxon>
        <taxon>Haloferacaceae</taxon>
    </lineage>
</organism>
<dbReference type="InterPro" id="IPR016039">
    <property type="entry name" value="Thiolase-like"/>
</dbReference>
<dbReference type="InterPro" id="IPR020613">
    <property type="entry name" value="Thiolase_CS"/>
</dbReference>
<gene>
    <name evidence="8" type="ORF">ACFQEV_00825</name>
</gene>
<keyword evidence="3" id="KW-0414">Isoprene biosynthesis</keyword>
<evidence type="ECO:0000256" key="3">
    <source>
        <dbReference type="ARBA" id="ARBA00023229"/>
    </source>
</evidence>
<evidence type="ECO:0000256" key="5">
    <source>
        <dbReference type="SAM" id="MobiDB-lite"/>
    </source>
</evidence>
<feature type="compositionally biased region" description="Basic and acidic residues" evidence="5">
    <location>
        <begin position="213"/>
        <end position="223"/>
    </location>
</feature>
<keyword evidence="9" id="KW-1185">Reference proteome</keyword>
<dbReference type="GO" id="GO:0016746">
    <property type="term" value="F:acyltransferase activity"/>
    <property type="evidence" value="ECO:0007669"/>
    <property type="project" value="UniProtKB-KW"/>
</dbReference>
<accession>A0ABD5TUT7</accession>
<reference evidence="8 9" key="1">
    <citation type="journal article" date="2019" name="Int. J. Syst. Evol. Microbiol.">
        <title>The Global Catalogue of Microorganisms (GCM) 10K type strain sequencing project: providing services to taxonomists for standard genome sequencing and annotation.</title>
        <authorList>
            <consortium name="The Broad Institute Genomics Platform"/>
            <consortium name="The Broad Institute Genome Sequencing Center for Infectious Disease"/>
            <person name="Wu L."/>
            <person name="Ma J."/>
        </authorList>
    </citation>
    <scope>NUCLEOTIDE SEQUENCE [LARGE SCALE GENOMIC DNA]</scope>
    <source>
        <strain evidence="8 9">YIM 94188</strain>
    </source>
</reference>
<evidence type="ECO:0000256" key="1">
    <source>
        <dbReference type="ARBA" id="ARBA00010982"/>
    </source>
</evidence>
<sequence length="385" mass="40713">MTRVVVIDGCRTPHGALLGALSNRSAVELGARTLRALLDRTDVDPADVDWAGLGNAIQAGVGQAPARQAVVEAGLPNDVAATTINEASGSGLRALTLAFDRIQAGRTSVAIAGGMESMSNAPYLSTEMRKGRRYGDVRMRDSMIYDGLWDVGYDEHMGALTERLVEEADISREAQDEYALESHRRAVRAIEDGRFEDEIVPVETDSGTVEVDEGPREDTDMDRLGSLSPAFESDGTITAGNASDLSDGAGALLLADADAVDDSDVLATVADYAVSYRDPKWFGKSVGDAVERLLESNDLTVEDVGFFELNEAFAAQMVYTMDRLDVPREKLNPLGGAIAYGHPIGGSGGLLATTLAHAMVEDDVTYGVVGMSVGGGGGIAVLLRR</sequence>
<dbReference type="Gene3D" id="3.40.47.10">
    <property type="match status" value="2"/>
</dbReference>
<keyword evidence="4" id="KW-0012">Acyltransferase</keyword>
<dbReference type="CDD" id="cd00751">
    <property type="entry name" value="thiolase"/>
    <property type="match status" value="1"/>
</dbReference>
<dbReference type="NCBIfam" id="TIGR01930">
    <property type="entry name" value="AcCoA-C-Actrans"/>
    <property type="match status" value="1"/>
</dbReference>
<feature type="region of interest" description="Disordered" evidence="5">
    <location>
        <begin position="206"/>
        <end position="232"/>
    </location>
</feature>
<dbReference type="PANTHER" id="PTHR18919">
    <property type="entry name" value="ACETYL-COA C-ACYLTRANSFERASE"/>
    <property type="match status" value="1"/>
</dbReference>
<evidence type="ECO:0000313" key="9">
    <source>
        <dbReference type="Proteomes" id="UP001596408"/>
    </source>
</evidence>
<feature type="domain" description="Thiolase N-terminal" evidence="6">
    <location>
        <begin position="4"/>
        <end position="257"/>
    </location>
</feature>
<protein>
    <submittedName>
        <fullName evidence="8">Thiolase family protein</fullName>
    </submittedName>
</protein>
<evidence type="ECO:0000256" key="4">
    <source>
        <dbReference type="ARBA" id="ARBA00023315"/>
    </source>
</evidence>
<proteinExistence type="inferred from homology"/>
<keyword evidence="2" id="KW-0808">Transferase</keyword>
<evidence type="ECO:0000259" key="6">
    <source>
        <dbReference type="Pfam" id="PF00108"/>
    </source>
</evidence>
<feature type="domain" description="Thiolase C-terminal" evidence="7">
    <location>
        <begin position="265"/>
        <end position="384"/>
    </location>
</feature>
<dbReference type="InterPro" id="IPR020617">
    <property type="entry name" value="Thiolase_C"/>
</dbReference>
<dbReference type="PANTHER" id="PTHR18919:SF107">
    <property type="entry name" value="ACETYL-COA ACETYLTRANSFERASE, CYTOSOLIC"/>
    <property type="match status" value="1"/>
</dbReference>
<dbReference type="SUPFAM" id="SSF53901">
    <property type="entry name" value="Thiolase-like"/>
    <property type="match status" value="2"/>
</dbReference>
<dbReference type="PIRSF" id="PIRSF000429">
    <property type="entry name" value="Ac-CoA_Ac_transf"/>
    <property type="match status" value="1"/>
</dbReference>
<name>A0ABD5TUT7_9EURY</name>
<evidence type="ECO:0000313" key="8">
    <source>
        <dbReference type="EMBL" id="MFC6823551.1"/>
    </source>
</evidence>
<dbReference type="RefSeq" id="WP_379691994.1">
    <property type="nucleotide sequence ID" value="NZ_JBHSXH010000004.1"/>
</dbReference>